<comment type="caution">
    <text evidence="2">The sequence shown here is derived from an EMBL/GenBank/DDBJ whole genome shotgun (WGS) entry which is preliminary data.</text>
</comment>
<gene>
    <name evidence="2" type="ORF">DC60_08575</name>
</gene>
<accession>A0ABR4SC40</accession>
<dbReference type="RefSeq" id="WP_049977873.1">
    <property type="nucleotide sequence ID" value="NZ_JHDU01000014.1"/>
</dbReference>
<feature type="transmembrane region" description="Helical" evidence="1">
    <location>
        <begin position="150"/>
        <end position="168"/>
    </location>
</feature>
<dbReference type="Proteomes" id="UP000027443">
    <property type="component" value="Unassembled WGS sequence"/>
</dbReference>
<keyword evidence="1" id="KW-0812">Transmembrane</keyword>
<dbReference type="EMBL" id="JHDU01000014">
    <property type="protein sequence ID" value="KDR62721.1"/>
    <property type="molecule type" value="Genomic_DNA"/>
</dbReference>
<feature type="transmembrane region" description="Helical" evidence="1">
    <location>
        <begin position="20"/>
        <end position="44"/>
    </location>
</feature>
<keyword evidence="1" id="KW-0472">Membrane</keyword>
<feature type="transmembrane region" description="Helical" evidence="1">
    <location>
        <begin position="56"/>
        <end position="79"/>
    </location>
</feature>
<proteinExistence type="predicted"/>
<name>A0ABR4SC40_9ACTN</name>
<organism evidence="2 3">
    <name type="scientific">Streptomyces wadayamensis</name>
    <dbReference type="NCBI Taxonomy" id="141454"/>
    <lineage>
        <taxon>Bacteria</taxon>
        <taxon>Bacillati</taxon>
        <taxon>Actinomycetota</taxon>
        <taxon>Actinomycetes</taxon>
        <taxon>Kitasatosporales</taxon>
        <taxon>Streptomycetaceae</taxon>
        <taxon>Streptomyces</taxon>
    </lineage>
</organism>
<evidence type="ECO:0000313" key="3">
    <source>
        <dbReference type="Proteomes" id="UP000027443"/>
    </source>
</evidence>
<reference evidence="2 3" key="1">
    <citation type="submission" date="2014-03" db="EMBL/GenBank/DDBJ databases">
        <title>Genome Sequence of Streptomyces wadayamensis A23 strain, an endophytic actinobacteria from Citrus reticulata.</title>
        <authorList>
            <person name="de Oliveira L.G."/>
            <person name="Tormet G.D."/>
            <person name="Marcon J."/>
            <person name="Samborsky M."/>
            <person name="Araujo W.L."/>
            <person name="de Azevedo J.L."/>
        </authorList>
    </citation>
    <scope>NUCLEOTIDE SEQUENCE [LARGE SCALE GENOMIC DNA]</scope>
    <source>
        <strain evidence="2 3">A23</strain>
    </source>
</reference>
<feature type="transmembrane region" description="Helical" evidence="1">
    <location>
        <begin position="123"/>
        <end position="144"/>
    </location>
</feature>
<keyword evidence="1" id="KW-1133">Transmembrane helix</keyword>
<sequence>MAVAVVTVQFNVVLVGSTSLLLIGLGLGQAVLGSIVAGWLLLPLIEELPRKSQRRLTAIPLVAYIGITAVFVLSVALLLAPTDRVTATALLFLVWAHHSLYDSGVEPSNWAYERLPGRLRRAAPLRVAVHACGLVGLLLLLQHVRTDSSYSTVFVGVMATVTLGVVGASSKVFVRVRRLCAALDQHAHKLILELEKFRAAPEEKRTEHKQAVEEAWGTLRRTLANKIDTGLSISGVFVLPAATITELHHLVYRALRTTGPDDRVHRQLAARLRMLRIACVGRADTLA</sequence>
<evidence type="ECO:0000256" key="1">
    <source>
        <dbReference type="SAM" id="Phobius"/>
    </source>
</evidence>
<keyword evidence="3" id="KW-1185">Reference proteome</keyword>
<evidence type="ECO:0000313" key="2">
    <source>
        <dbReference type="EMBL" id="KDR62721.1"/>
    </source>
</evidence>
<protein>
    <submittedName>
        <fullName evidence="2">Uncharacterized protein</fullName>
    </submittedName>
</protein>